<accession>A0A2G9UYY7</accession>
<name>A0A2G9UYY7_TELCI</name>
<dbReference type="OrthoDB" id="5877790at2759"/>
<feature type="compositionally biased region" description="Low complexity" evidence="1">
    <location>
        <begin position="24"/>
        <end position="35"/>
    </location>
</feature>
<feature type="compositionally biased region" description="Polar residues" evidence="1">
    <location>
        <begin position="1"/>
        <end position="23"/>
    </location>
</feature>
<evidence type="ECO:0000313" key="3">
    <source>
        <dbReference type="Proteomes" id="UP000230423"/>
    </source>
</evidence>
<gene>
    <name evidence="2" type="ORF">TELCIR_02507</name>
</gene>
<dbReference type="Proteomes" id="UP000230423">
    <property type="component" value="Unassembled WGS sequence"/>
</dbReference>
<feature type="region of interest" description="Disordered" evidence="1">
    <location>
        <begin position="1"/>
        <end position="148"/>
    </location>
</feature>
<feature type="compositionally biased region" description="Polar residues" evidence="1">
    <location>
        <begin position="327"/>
        <end position="343"/>
    </location>
</feature>
<keyword evidence="3" id="KW-1185">Reference proteome</keyword>
<proteinExistence type="predicted"/>
<protein>
    <submittedName>
        <fullName evidence="2">Uncharacterized protein</fullName>
    </submittedName>
</protein>
<feature type="compositionally biased region" description="Basic and acidic residues" evidence="1">
    <location>
        <begin position="43"/>
        <end position="52"/>
    </location>
</feature>
<organism evidence="2 3">
    <name type="scientific">Teladorsagia circumcincta</name>
    <name type="common">Brown stomach worm</name>
    <name type="synonym">Ostertagia circumcincta</name>
    <dbReference type="NCBI Taxonomy" id="45464"/>
    <lineage>
        <taxon>Eukaryota</taxon>
        <taxon>Metazoa</taxon>
        <taxon>Ecdysozoa</taxon>
        <taxon>Nematoda</taxon>
        <taxon>Chromadorea</taxon>
        <taxon>Rhabditida</taxon>
        <taxon>Rhabditina</taxon>
        <taxon>Rhabditomorpha</taxon>
        <taxon>Strongyloidea</taxon>
        <taxon>Trichostrongylidae</taxon>
        <taxon>Teladorsagia</taxon>
    </lineage>
</organism>
<feature type="region of interest" description="Disordered" evidence="1">
    <location>
        <begin position="188"/>
        <end position="219"/>
    </location>
</feature>
<feature type="compositionally biased region" description="Basic residues" evidence="1">
    <location>
        <begin position="95"/>
        <end position="110"/>
    </location>
</feature>
<dbReference type="AlphaFoldDB" id="A0A2G9UYY7"/>
<feature type="region of interest" description="Disordered" evidence="1">
    <location>
        <begin position="391"/>
        <end position="414"/>
    </location>
</feature>
<evidence type="ECO:0000313" key="2">
    <source>
        <dbReference type="EMBL" id="PIO75457.1"/>
    </source>
</evidence>
<evidence type="ECO:0000256" key="1">
    <source>
        <dbReference type="SAM" id="MobiDB-lite"/>
    </source>
</evidence>
<feature type="compositionally biased region" description="Polar residues" evidence="1">
    <location>
        <begin position="69"/>
        <end position="85"/>
    </location>
</feature>
<feature type="region of interest" description="Disordered" evidence="1">
    <location>
        <begin position="327"/>
        <end position="362"/>
    </location>
</feature>
<feature type="region of interest" description="Disordered" evidence="1">
    <location>
        <begin position="549"/>
        <end position="581"/>
    </location>
</feature>
<dbReference type="EMBL" id="KZ345141">
    <property type="protein sequence ID" value="PIO75457.1"/>
    <property type="molecule type" value="Genomic_DNA"/>
</dbReference>
<reference evidence="2 3" key="1">
    <citation type="submission" date="2015-09" db="EMBL/GenBank/DDBJ databases">
        <title>Draft genome of the parasitic nematode Teladorsagia circumcincta isolate WARC Sus (inbred).</title>
        <authorList>
            <person name="Mitreva M."/>
        </authorList>
    </citation>
    <scope>NUCLEOTIDE SEQUENCE [LARGE SCALE GENOMIC DNA]</scope>
    <source>
        <strain evidence="2 3">S</strain>
    </source>
</reference>
<sequence length="631" mass="68834">MHYRSRNGSTDSSRSQTYGSRARTSTSYTPSYTPSFALSYGKTKPEEPKELMSRNSSQESLRDADKQPTSHAGVSSVPKNPSIRESSQERDPDRHRKRSSKERTARRNSRQRALTHSSSSDEEIDRSLTRADAKRRRRRHRESAEQVTSHCRADVFGALKVSWVFLQKSIKYHMGQNCVVLKSLDSSLNKTGSADDSKSTATRAHPPVSPVDFSKSASPSVPCGPVSVGSIPSSGPVHANPPMIVVPVLASPSVSPSPDLARLSAPPGAITASPSPPPRGANFEISRSVMKTMSPPKFFKINNLATPFGFKPVTGNASTSEDVSLATKSDATLKNSRANSSAGSPVKNAMAPAVAPPQPPPKVSSITSFELRNLGTMAKVNTVCVGEVAESNDSGSLDGFTDSEESGTDASSIIDDESQYSAVVHFKPNKPKVKRIAPVPGLWKVEGADEFISKNKRLVREPHEAAVTQVWKVRPRETAIKRLRVPRTPVVKKPEPKKPIVTVPVENNDKREVKFSGITKDEKVEEKSKKVVEENKKEGKKFEAPVVRIEKKTPPPQRKNETIPVVEPKEKNEEKAGIPEVQQKKEVELKGLKVVSKPAVQKEEKVQTSAILRSQASRSEGVAVILVQPIL</sequence>